<feature type="region of interest" description="Disordered" evidence="1">
    <location>
        <begin position="336"/>
        <end position="373"/>
    </location>
</feature>
<name>A0AAW0UQT1_SCYPA</name>
<feature type="compositionally biased region" description="Low complexity" evidence="1">
    <location>
        <begin position="489"/>
        <end position="505"/>
    </location>
</feature>
<organism evidence="2 3">
    <name type="scientific">Scylla paramamosain</name>
    <name type="common">Mud crab</name>
    <dbReference type="NCBI Taxonomy" id="85552"/>
    <lineage>
        <taxon>Eukaryota</taxon>
        <taxon>Metazoa</taxon>
        <taxon>Ecdysozoa</taxon>
        <taxon>Arthropoda</taxon>
        <taxon>Crustacea</taxon>
        <taxon>Multicrustacea</taxon>
        <taxon>Malacostraca</taxon>
        <taxon>Eumalacostraca</taxon>
        <taxon>Eucarida</taxon>
        <taxon>Decapoda</taxon>
        <taxon>Pleocyemata</taxon>
        <taxon>Brachyura</taxon>
        <taxon>Eubrachyura</taxon>
        <taxon>Portunoidea</taxon>
        <taxon>Portunidae</taxon>
        <taxon>Portuninae</taxon>
        <taxon>Scylla</taxon>
    </lineage>
</organism>
<feature type="region of interest" description="Disordered" evidence="1">
    <location>
        <begin position="539"/>
        <end position="566"/>
    </location>
</feature>
<proteinExistence type="predicted"/>
<feature type="compositionally biased region" description="Basic and acidic residues" evidence="1">
    <location>
        <begin position="16"/>
        <end position="53"/>
    </location>
</feature>
<dbReference type="EMBL" id="JARAKH010000010">
    <property type="protein sequence ID" value="KAK8400562.1"/>
    <property type="molecule type" value="Genomic_DNA"/>
</dbReference>
<comment type="caution">
    <text evidence="2">The sequence shown here is derived from an EMBL/GenBank/DDBJ whole genome shotgun (WGS) entry which is preliminary data.</text>
</comment>
<evidence type="ECO:0000313" key="2">
    <source>
        <dbReference type="EMBL" id="KAK8400562.1"/>
    </source>
</evidence>
<gene>
    <name evidence="2" type="ORF">O3P69_003317</name>
</gene>
<reference evidence="2 3" key="1">
    <citation type="submission" date="2023-03" db="EMBL/GenBank/DDBJ databases">
        <title>High-quality genome of Scylla paramamosain provides insights in environmental adaptation.</title>
        <authorList>
            <person name="Zhang L."/>
        </authorList>
    </citation>
    <scope>NUCLEOTIDE SEQUENCE [LARGE SCALE GENOMIC DNA]</scope>
    <source>
        <strain evidence="2">LZ_2023a</strain>
        <tissue evidence="2">Muscle</tissue>
    </source>
</reference>
<dbReference type="AlphaFoldDB" id="A0AAW0UQT1"/>
<protein>
    <submittedName>
        <fullName evidence="2">Uncharacterized protein</fullName>
    </submittedName>
</protein>
<accession>A0AAW0UQT1</accession>
<feature type="region of interest" description="Disordered" evidence="1">
    <location>
        <begin position="1"/>
        <end position="134"/>
    </location>
</feature>
<feature type="compositionally biased region" description="Pro residues" evidence="1">
    <location>
        <begin position="274"/>
        <end position="290"/>
    </location>
</feature>
<feature type="compositionally biased region" description="Low complexity" evidence="1">
    <location>
        <begin position="210"/>
        <end position="230"/>
    </location>
</feature>
<feature type="compositionally biased region" description="Low complexity" evidence="1">
    <location>
        <begin position="90"/>
        <end position="103"/>
    </location>
</feature>
<feature type="region of interest" description="Disordered" evidence="1">
    <location>
        <begin position="476"/>
        <end position="513"/>
    </location>
</feature>
<evidence type="ECO:0000313" key="3">
    <source>
        <dbReference type="Proteomes" id="UP001487740"/>
    </source>
</evidence>
<keyword evidence="3" id="KW-1185">Reference proteome</keyword>
<feature type="region of interest" description="Disordered" evidence="1">
    <location>
        <begin position="172"/>
        <end position="249"/>
    </location>
</feature>
<sequence>MCPEMSAEAALGAWHRPPEAAETLHQHDGDTEERTVIPVCSEERADLRQRTGDDSDSDISVGCPSPRPGKEDPVENGNRPPQDVSEALEAAPASTPSPGAASGKYQEDGVTSPESAMSPPAARSPLAKEGGEDEYFKPLKKLRMVQLQQEEAALAARTQAGVKSFSIAEILNHKPVVAKAPEATGARIVRPWDTDDDDDGSRPQSVDDMSVSSASSSVGSPRPVSSGPGSTNSGHSQARPRGKDGNPLDALFQMTSKTFEGLKSGQQPGEYPTSSPPSPRSEPSHPPVFPPSLCLIRATSMIASLLPSALNDPGVYMNPGDPFIVAWRRSLSTWRVTKTPGGGRKPLTRRGTNKTGVAHNSSSPGHDPAPGSHPALHLTRVMWRVQVVSSRGLSGGLSPLAGRSMDARDNIVEMLIRGDDLVFGVSGVIGQLRKVTGRKKPLEEEEEEEEEELIAFTARIKTHPGACTALPHLSIFSTQPQPAPHRLAPTLSSSPSPARPSISQPTRQFSPVGQQGAITLLGGRGRLLEGKGGIDYSLAGLSRRDPRGRTSARVNGARPGSHQHTTTNCRRWEKAREAKGRYEEKRQALSIASPDSFNRFSRLFQSLLQALSIASPGSFNRFSRLFQSLLQTLSIASPGSFNRFSRLFQSLLQALSIASPDSFNRFSRLLIASPDS</sequence>
<feature type="region of interest" description="Disordered" evidence="1">
    <location>
        <begin position="261"/>
        <end position="291"/>
    </location>
</feature>
<evidence type="ECO:0000256" key="1">
    <source>
        <dbReference type="SAM" id="MobiDB-lite"/>
    </source>
</evidence>
<dbReference type="Proteomes" id="UP001487740">
    <property type="component" value="Unassembled WGS sequence"/>
</dbReference>
<feature type="compositionally biased region" description="Polar residues" evidence="1">
    <location>
        <begin position="353"/>
        <end position="364"/>
    </location>
</feature>